<dbReference type="PROSITE" id="PS51318">
    <property type="entry name" value="TAT"/>
    <property type="match status" value="1"/>
</dbReference>
<keyword evidence="3" id="KW-0813">Transport</keyword>
<comment type="similarity">
    <text evidence="2">Belongs to the bacterial solute-binding protein 5 family.</text>
</comment>
<dbReference type="Pfam" id="PF00496">
    <property type="entry name" value="SBP_bac_5"/>
    <property type="match status" value="1"/>
</dbReference>
<keyword evidence="4 5" id="KW-0732">Signal</keyword>
<accession>A0ABP7BPE2</accession>
<name>A0ABP7BPE2_9MICO</name>
<evidence type="ECO:0000256" key="4">
    <source>
        <dbReference type="ARBA" id="ARBA00022729"/>
    </source>
</evidence>
<dbReference type="PROSITE" id="PS51257">
    <property type="entry name" value="PROKAR_LIPOPROTEIN"/>
    <property type="match status" value="1"/>
</dbReference>
<evidence type="ECO:0000256" key="2">
    <source>
        <dbReference type="ARBA" id="ARBA00005695"/>
    </source>
</evidence>
<dbReference type="RefSeq" id="WP_221860441.1">
    <property type="nucleotide sequence ID" value="NZ_BAAAYV010000021.1"/>
</dbReference>
<dbReference type="InterPro" id="IPR000914">
    <property type="entry name" value="SBP_5_dom"/>
</dbReference>
<evidence type="ECO:0000256" key="5">
    <source>
        <dbReference type="SAM" id="SignalP"/>
    </source>
</evidence>
<dbReference type="Gene3D" id="3.10.105.10">
    <property type="entry name" value="Dipeptide-binding Protein, Domain 3"/>
    <property type="match status" value="1"/>
</dbReference>
<dbReference type="SUPFAM" id="SSF53850">
    <property type="entry name" value="Periplasmic binding protein-like II"/>
    <property type="match status" value="1"/>
</dbReference>
<dbReference type="CDD" id="cd08492">
    <property type="entry name" value="PBP2_NikA_DppA_OppA_like_15"/>
    <property type="match status" value="1"/>
</dbReference>
<comment type="subcellular location">
    <subcellularLocation>
        <location evidence="1">Cell membrane</location>
        <topology evidence="1">Lipid-anchor</topology>
    </subcellularLocation>
</comment>
<evidence type="ECO:0000256" key="3">
    <source>
        <dbReference type="ARBA" id="ARBA00022448"/>
    </source>
</evidence>
<gene>
    <name evidence="7" type="ORF">GCM10022202_30820</name>
</gene>
<evidence type="ECO:0000259" key="6">
    <source>
        <dbReference type="Pfam" id="PF00496"/>
    </source>
</evidence>
<feature type="domain" description="Solute-binding protein family 5" evidence="6">
    <location>
        <begin position="84"/>
        <end position="444"/>
    </location>
</feature>
<reference evidence="8" key="1">
    <citation type="journal article" date="2019" name="Int. J. Syst. Evol. Microbiol.">
        <title>The Global Catalogue of Microorganisms (GCM) 10K type strain sequencing project: providing services to taxonomists for standard genome sequencing and annotation.</title>
        <authorList>
            <consortium name="The Broad Institute Genomics Platform"/>
            <consortium name="The Broad Institute Genome Sequencing Center for Infectious Disease"/>
            <person name="Wu L."/>
            <person name="Ma J."/>
        </authorList>
    </citation>
    <scope>NUCLEOTIDE SEQUENCE [LARGE SCALE GENOMIC DNA]</scope>
    <source>
        <strain evidence="8">JCM 16546</strain>
    </source>
</reference>
<dbReference type="Gene3D" id="3.40.190.10">
    <property type="entry name" value="Periplasmic binding protein-like II"/>
    <property type="match status" value="1"/>
</dbReference>
<proteinExistence type="inferred from homology"/>
<sequence>MSTSRRRLAAAAMLTAAGTALAGCAGGEAPGDAASATPASGGSATFAVSTTFGSFDPNITASAPDARAIRQVFDSLVDLDADGEIVPWLASAWEVSDDGLAYTFTLRDDVSFHDGTAFDAEAVCYNLDRIVAPETASLYAISLIGPYESCEAPDATTAVVTLSAPYTPLLANLSTPFLGIVSPTAAEESGIEGFGTQPVGTGPFRFVSYAADSELVLERNDDYDWAPESAGHDGAAYLDELRFQVITDATVRLGSLRNGDVQAIGDVPAQEVAGVEEDDTLAYHDQKQSGATFQYFFNTTRPLLADAAVRRAITAGLDIDSALLATYFGTYERATSPLSPTTAGYDETVEPVAYDPEQAAADLTEAGWIPGDDGIREKDGQRLSLSALLGSPSYDSRTELTEFLRQNLAEIGVELEINTTAQVAEVYAAGDYDIVTTSFVAVDPVILGTIYSSASYFGMAKIDALDDQLAQAEQLPPGAERDALYGEIQHAVIDEAYSIPVYVLSFRVATSTSLHGIDFDAAAYPAFYDAYLSE</sequence>
<dbReference type="PROSITE" id="PS01040">
    <property type="entry name" value="SBP_BACTERIAL_5"/>
    <property type="match status" value="1"/>
</dbReference>
<keyword evidence="8" id="KW-1185">Reference proteome</keyword>
<dbReference type="PANTHER" id="PTHR30290:SF9">
    <property type="entry name" value="OLIGOPEPTIDE-BINDING PROTEIN APPA"/>
    <property type="match status" value="1"/>
</dbReference>
<evidence type="ECO:0000313" key="7">
    <source>
        <dbReference type="EMBL" id="GAA3666449.1"/>
    </source>
</evidence>
<dbReference type="InterPro" id="IPR006311">
    <property type="entry name" value="TAT_signal"/>
</dbReference>
<protein>
    <submittedName>
        <fullName evidence="7">ABC transporter substrate-binding protein</fullName>
    </submittedName>
</protein>
<dbReference type="Proteomes" id="UP001410795">
    <property type="component" value="Unassembled WGS sequence"/>
</dbReference>
<feature type="signal peptide" evidence="5">
    <location>
        <begin position="1"/>
        <end position="22"/>
    </location>
</feature>
<organism evidence="7 8">
    <name type="scientific">Microbacterium marinilacus</name>
    <dbReference type="NCBI Taxonomy" id="415209"/>
    <lineage>
        <taxon>Bacteria</taxon>
        <taxon>Bacillati</taxon>
        <taxon>Actinomycetota</taxon>
        <taxon>Actinomycetes</taxon>
        <taxon>Micrococcales</taxon>
        <taxon>Microbacteriaceae</taxon>
        <taxon>Microbacterium</taxon>
    </lineage>
</organism>
<dbReference type="InterPro" id="IPR030678">
    <property type="entry name" value="Peptide/Ni-bd"/>
</dbReference>
<dbReference type="PANTHER" id="PTHR30290">
    <property type="entry name" value="PERIPLASMIC BINDING COMPONENT OF ABC TRANSPORTER"/>
    <property type="match status" value="1"/>
</dbReference>
<feature type="chain" id="PRO_5045553392" evidence="5">
    <location>
        <begin position="23"/>
        <end position="534"/>
    </location>
</feature>
<dbReference type="EMBL" id="BAAAYV010000021">
    <property type="protein sequence ID" value="GAA3666449.1"/>
    <property type="molecule type" value="Genomic_DNA"/>
</dbReference>
<evidence type="ECO:0000313" key="8">
    <source>
        <dbReference type="Proteomes" id="UP001410795"/>
    </source>
</evidence>
<dbReference type="InterPro" id="IPR023765">
    <property type="entry name" value="SBP_5_CS"/>
</dbReference>
<dbReference type="InterPro" id="IPR039424">
    <property type="entry name" value="SBP_5"/>
</dbReference>
<comment type="caution">
    <text evidence="7">The sequence shown here is derived from an EMBL/GenBank/DDBJ whole genome shotgun (WGS) entry which is preliminary data.</text>
</comment>
<dbReference type="PIRSF" id="PIRSF002741">
    <property type="entry name" value="MppA"/>
    <property type="match status" value="1"/>
</dbReference>
<evidence type="ECO:0000256" key="1">
    <source>
        <dbReference type="ARBA" id="ARBA00004193"/>
    </source>
</evidence>